<accession>A0A318J3M5</accession>
<dbReference type="EMBL" id="QJKC01000020">
    <property type="protein sequence ID" value="PXX42253.1"/>
    <property type="molecule type" value="Genomic_DNA"/>
</dbReference>
<proteinExistence type="predicted"/>
<evidence type="ECO:0000313" key="1">
    <source>
        <dbReference type="EMBL" id="PXX42253.1"/>
    </source>
</evidence>
<dbReference type="AlphaFoldDB" id="A0A318J3M5"/>
<dbReference type="Proteomes" id="UP000248395">
    <property type="component" value="Unassembled WGS sequence"/>
</dbReference>
<organism evidence="1 2">
    <name type="scientific">Aquitalea magnusonii</name>
    <dbReference type="NCBI Taxonomy" id="332411"/>
    <lineage>
        <taxon>Bacteria</taxon>
        <taxon>Pseudomonadati</taxon>
        <taxon>Pseudomonadota</taxon>
        <taxon>Betaproteobacteria</taxon>
        <taxon>Neisseriales</taxon>
        <taxon>Chromobacteriaceae</taxon>
        <taxon>Aquitalea</taxon>
    </lineage>
</organism>
<protein>
    <submittedName>
        <fullName evidence="1">Uncharacterized protein</fullName>
    </submittedName>
</protein>
<reference evidence="1 2" key="1">
    <citation type="submission" date="2018-05" db="EMBL/GenBank/DDBJ databases">
        <title>Genomic Encyclopedia of Type Strains, Phase IV (KMG-IV): sequencing the most valuable type-strain genomes for metagenomic binning, comparative biology and taxonomic classification.</title>
        <authorList>
            <person name="Goeker M."/>
        </authorList>
    </citation>
    <scope>NUCLEOTIDE SEQUENCE [LARGE SCALE GENOMIC DNA]</scope>
    <source>
        <strain evidence="1 2">DSM 25134</strain>
    </source>
</reference>
<comment type="caution">
    <text evidence="1">The sequence shown here is derived from an EMBL/GenBank/DDBJ whole genome shotgun (WGS) entry which is preliminary data.</text>
</comment>
<gene>
    <name evidence="1" type="ORF">DFR38_12050</name>
</gene>
<keyword evidence="2" id="KW-1185">Reference proteome</keyword>
<evidence type="ECO:0000313" key="2">
    <source>
        <dbReference type="Proteomes" id="UP000248395"/>
    </source>
</evidence>
<name>A0A318J3M5_9NEIS</name>
<sequence length="165" mass="17896">MGKFCESLGRLRLASHPMQRQRGSEKGMVTVQKEDIQELLNHFDRLDAEVRSRAQPACPTCGGHGMVGGPSYREPDEGGQPCPDCSKPGADVVALPADWVRGLLLGDRQHHNAIRELLASPPTHAVPDEIDCDNAPWMSADTEPDIAYANGWNACRAAMLAKGVK</sequence>